<keyword evidence="2" id="KW-0255">Endonuclease</keyword>
<organism evidence="2 3">
    <name type="scientific">Shewanella xiamenensis</name>
    <dbReference type="NCBI Taxonomy" id="332186"/>
    <lineage>
        <taxon>Bacteria</taxon>
        <taxon>Pseudomonadati</taxon>
        <taxon>Pseudomonadota</taxon>
        <taxon>Gammaproteobacteria</taxon>
        <taxon>Alteromonadales</taxon>
        <taxon>Shewanellaceae</taxon>
        <taxon>Shewanella</taxon>
    </lineage>
</organism>
<keyword evidence="2" id="KW-0378">Hydrolase</keyword>
<protein>
    <submittedName>
        <fullName evidence="2">HNH endonuclease</fullName>
    </submittedName>
</protein>
<feature type="signal peptide" evidence="1">
    <location>
        <begin position="1"/>
        <end position="21"/>
    </location>
</feature>
<dbReference type="EMBL" id="JASGOQ010000002">
    <property type="protein sequence ID" value="MDV5392975.1"/>
    <property type="molecule type" value="Genomic_DNA"/>
</dbReference>
<dbReference type="GO" id="GO:0004519">
    <property type="term" value="F:endonuclease activity"/>
    <property type="evidence" value="ECO:0007669"/>
    <property type="project" value="UniProtKB-KW"/>
</dbReference>
<evidence type="ECO:0000256" key="1">
    <source>
        <dbReference type="SAM" id="SignalP"/>
    </source>
</evidence>
<keyword evidence="1" id="KW-0732">Signal</keyword>
<proteinExistence type="predicted"/>
<accession>A0AAE4Q4R3</accession>
<reference evidence="2" key="1">
    <citation type="submission" date="2023-05" db="EMBL/GenBank/DDBJ databases">
        <title>Colonisation of extended spectrum b-lactamase- and carbapenemase-producing bacteria on hospital surfaces from low- and middle-income countries.</title>
        <authorList>
            <person name="Nieto-Rosado M."/>
            <person name="Sands K."/>
            <person name="Iregbu K."/>
            <person name="Zahra R."/>
            <person name="Mazarati J.B."/>
            <person name="Mehtar S."/>
            <person name="Barnards-Group B."/>
            <person name="Walsh T.R."/>
        </authorList>
    </citation>
    <scope>NUCLEOTIDE SEQUENCE</scope>
    <source>
        <strain evidence="2">PP-E493</strain>
    </source>
</reference>
<evidence type="ECO:0000313" key="3">
    <source>
        <dbReference type="Proteomes" id="UP001187859"/>
    </source>
</evidence>
<dbReference type="Proteomes" id="UP001187859">
    <property type="component" value="Unassembled WGS sequence"/>
</dbReference>
<dbReference type="RefSeq" id="WP_317521481.1">
    <property type="nucleotide sequence ID" value="NZ_JASGOQ010000002.1"/>
</dbReference>
<gene>
    <name evidence="2" type="ORF">QM089_22535</name>
</gene>
<dbReference type="AlphaFoldDB" id="A0AAE4Q4R3"/>
<sequence length="182" mass="20924">MTRLSSLALLMLSLSMTNGLAAADLKYHREDYPHWSDLDGNGLNTRHDLLATQSTVKPSFSRDGKTVTRGRWVSPWTGQIYLDPFALDVDHTVPLGYAHARCGKYWDRYQREMFANDVRNLQVVEKGLNKEKGSAGITEWLPPTNQCQYILRFYRIMKTYHLKYVTKEEPRALALVAQCQRG</sequence>
<comment type="caution">
    <text evidence="2">The sequence shown here is derived from an EMBL/GenBank/DDBJ whole genome shotgun (WGS) entry which is preliminary data.</text>
</comment>
<keyword evidence="2" id="KW-0540">Nuclease</keyword>
<name>A0AAE4Q4R3_9GAMM</name>
<evidence type="ECO:0000313" key="2">
    <source>
        <dbReference type="EMBL" id="MDV5392975.1"/>
    </source>
</evidence>
<feature type="chain" id="PRO_5042017145" evidence="1">
    <location>
        <begin position="22"/>
        <end position="182"/>
    </location>
</feature>